<evidence type="ECO:0008006" key="5">
    <source>
        <dbReference type="Google" id="ProtNLM"/>
    </source>
</evidence>
<comment type="cofactor">
    <cofactor evidence="1">
        <name>Fe cation</name>
        <dbReference type="ChEBI" id="CHEBI:24875"/>
    </cofactor>
</comment>
<evidence type="ECO:0000313" key="3">
    <source>
        <dbReference type="EMBL" id="KAF2147456.1"/>
    </source>
</evidence>
<dbReference type="Proteomes" id="UP000799438">
    <property type="component" value="Unassembled WGS sequence"/>
</dbReference>
<evidence type="ECO:0000313" key="4">
    <source>
        <dbReference type="Proteomes" id="UP000799438"/>
    </source>
</evidence>
<dbReference type="GO" id="GO:0046872">
    <property type="term" value="F:metal ion binding"/>
    <property type="evidence" value="ECO:0007669"/>
    <property type="project" value="UniProtKB-ARBA"/>
</dbReference>
<dbReference type="AlphaFoldDB" id="A0A6A6BTP7"/>
<name>A0A6A6BTP7_9PEZI</name>
<dbReference type="Gene3D" id="2.60.120.620">
    <property type="entry name" value="q2cbj1_9rhob like domain"/>
    <property type="match status" value="1"/>
</dbReference>
<dbReference type="GO" id="GO:0016491">
    <property type="term" value="F:oxidoreductase activity"/>
    <property type="evidence" value="ECO:0007669"/>
    <property type="project" value="UniProtKB-ARBA"/>
</dbReference>
<dbReference type="EMBL" id="ML995474">
    <property type="protein sequence ID" value="KAF2147456.1"/>
    <property type="molecule type" value="Genomic_DNA"/>
</dbReference>
<reference evidence="3" key="1">
    <citation type="journal article" date="2020" name="Stud. Mycol.">
        <title>101 Dothideomycetes genomes: a test case for predicting lifestyles and emergence of pathogens.</title>
        <authorList>
            <person name="Haridas S."/>
            <person name="Albert R."/>
            <person name="Binder M."/>
            <person name="Bloem J."/>
            <person name="Labutti K."/>
            <person name="Salamov A."/>
            <person name="Andreopoulos B."/>
            <person name="Baker S."/>
            <person name="Barry K."/>
            <person name="Bills G."/>
            <person name="Bluhm B."/>
            <person name="Cannon C."/>
            <person name="Castanera R."/>
            <person name="Culley D."/>
            <person name="Daum C."/>
            <person name="Ezra D."/>
            <person name="Gonzalez J."/>
            <person name="Henrissat B."/>
            <person name="Kuo A."/>
            <person name="Liang C."/>
            <person name="Lipzen A."/>
            <person name="Lutzoni F."/>
            <person name="Magnuson J."/>
            <person name="Mondo S."/>
            <person name="Nolan M."/>
            <person name="Ohm R."/>
            <person name="Pangilinan J."/>
            <person name="Park H.-J."/>
            <person name="Ramirez L."/>
            <person name="Alfaro M."/>
            <person name="Sun H."/>
            <person name="Tritt A."/>
            <person name="Yoshinaga Y."/>
            <person name="Zwiers L.-H."/>
            <person name="Turgeon B."/>
            <person name="Goodwin S."/>
            <person name="Spatafora J."/>
            <person name="Crous P."/>
            <person name="Grigoriev I."/>
        </authorList>
    </citation>
    <scope>NUCLEOTIDE SEQUENCE</scope>
    <source>
        <strain evidence="3">CBS 121167</strain>
    </source>
</reference>
<protein>
    <recommendedName>
        <fullName evidence="5">Phytanoyl-CoA dioxygenase family protein</fullName>
    </recommendedName>
</protein>
<evidence type="ECO:0000256" key="2">
    <source>
        <dbReference type="ARBA" id="ARBA00005830"/>
    </source>
</evidence>
<dbReference type="SUPFAM" id="SSF51197">
    <property type="entry name" value="Clavaminate synthase-like"/>
    <property type="match status" value="1"/>
</dbReference>
<dbReference type="OrthoDB" id="445007at2759"/>
<dbReference type="Pfam" id="PF05721">
    <property type="entry name" value="PhyH"/>
    <property type="match status" value="1"/>
</dbReference>
<accession>A0A6A6BTP7</accession>
<dbReference type="InterPro" id="IPR008775">
    <property type="entry name" value="Phytyl_CoA_dOase-like"/>
</dbReference>
<gene>
    <name evidence="3" type="ORF">K452DRAFT_293868</name>
</gene>
<comment type="similarity">
    <text evidence="2">Belongs to the PhyH family.</text>
</comment>
<dbReference type="PANTHER" id="PTHR20883:SF48">
    <property type="entry name" value="ECTOINE DIOXYGENASE"/>
    <property type="match status" value="1"/>
</dbReference>
<dbReference type="RefSeq" id="XP_033403164.1">
    <property type="nucleotide sequence ID" value="XM_033541633.1"/>
</dbReference>
<evidence type="ECO:0000256" key="1">
    <source>
        <dbReference type="ARBA" id="ARBA00001962"/>
    </source>
</evidence>
<organism evidence="3 4">
    <name type="scientific">Aplosporella prunicola CBS 121167</name>
    <dbReference type="NCBI Taxonomy" id="1176127"/>
    <lineage>
        <taxon>Eukaryota</taxon>
        <taxon>Fungi</taxon>
        <taxon>Dikarya</taxon>
        <taxon>Ascomycota</taxon>
        <taxon>Pezizomycotina</taxon>
        <taxon>Dothideomycetes</taxon>
        <taxon>Dothideomycetes incertae sedis</taxon>
        <taxon>Botryosphaeriales</taxon>
        <taxon>Aplosporellaceae</taxon>
        <taxon>Aplosporella</taxon>
    </lineage>
</organism>
<keyword evidence="4" id="KW-1185">Reference proteome</keyword>
<dbReference type="GeneID" id="54299129"/>
<dbReference type="PANTHER" id="PTHR20883">
    <property type="entry name" value="PHYTANOYL-COA DIOXYGENASE DOMAIN CONTAINING 1"/>
    <property type="match status" value="1"/>
</dbReference>
<proteinExistence type="inferred from homology"/>
<sequence>MGSAASSPETLAHLQEHGWARIPSVLSKEEAASTLSKLWAARDKAAASGEPSHYTWLDPNANNVRVFNLLQLDPIFRTLIGHPTAVGAVQAVLGKDFSISNFTANIARPGSGSMCFHSDQSVVFPEPWDRVWALNIIWCLTDVYADNGATRFVPGSNRWTRREHIPGNAPELLLPFEASAGDVLVMDGTVWHTSGRNVTKDQDRALLFGYYTKSFIRQQINWTATLSKDVQDEVSPEMREWLGLNPVSNIGAVGDLRFMSEQFPEYAEKDAAGS</sequence>